<evidence type="ECO:0008006" key="3">
    <source>
        <dbReference type="Google" id="ProtNLM"/>
    </source>
</evidence>
<dbReference type="AlphaFoldDB" id="A0A6M3IKL4"/>
<evidence type="ECO:0000256" key="1">
    <source>
        <dbReference type="SAM" id="MobiDB-lite"/>
    </source>
</evidence>
<feature type="region of interest" description="Disordered" evidence="1">
    <location>
        <begin position="1"/>
        <end position="33"/>
    </location>
</feature>
<feature type="region of interest" description="Disordered" evidence="1">
    <location>
        <begin position="649"/>
        <end position="688"/>
    </location>
</feature>
<proteinExistence type="predicted"/>
<accession>A0A6M3IKL4</accession>
<protein>
    <recommendedName>
        <fullName evidence="3">Portal protein</fullName>
    </recommendedName>
</protein>
<feature type="compositionally biased region" description="Gly residues" evidence="1">
    <location>
        <begin position="674"/>
        <end position="688"/>
    </location>
</feature>
<name>A0A6M3IKL4_9ZZZZ</name>
<sequence>MPLPLPPSQLQAPTAPPPRRPKRGGRSPFQPSDDYLEKLVPFLQKRYDESKKVVDSKVSEWDRYRKLYRVQQAKSRNSWESNLVFPKAHYIVETIHPQILSTIFSVAQWITFKHHELDTIPIERWFAWFYDRVSSVYMPFSELFKGTPIVGTGFAKTHLVDGIPTTEYIKTENFLPHPYHKKPGDIDGMPWVWFKFDRDFSELERAKCTRIYTEVVEVPVPDPETGMEAIDPSTGIPIMTKEEIPIPFTEQLYFNLDKVWDDFIKPGGGSNSYVGAQQINLPRIYLAEMWGEVPDRLDDPLGASGTGNYTPTVYSEKVITCVMEGDKIRHVIRCEPSQMKYTCALRGRDIYLKPAIASLYSVEDGEFYGSGAIQPVESLIAEMTEHHNMAMDNHKRAIMTILSVRERSGLGRRDLQLSPFNIWKVKDHADVVPVKFPDIEVNTVGMIHSLLDREIDRDTNVSQTLQGIPTAKRMTAKEYQGSVVDSVKRFNTFIQMADRLTLRNWAFKQLILMSNMRHVLEGKPWMLPEGSISITPDMLMAGHEIAFACSAIESEFSKYTKQERIPRLLQAIGSIIGSSGGKWEFDLPTFLKEVENVYDWPNASEMVKPNEMMIPTEALMQAASQGGPELQGIVQQVIQMTFEMMKAEAQGPNEGPKGGGAMGPGGPSMPRGPMPGGGGPQGPGPGGM</sequence>
<feature type="compositionally biased region" description="Gly residues" evidence="1">
    <location>
        <begin position="656"/>
        <end position="666"/>
    </location>
</feature>
<reference evidence="2" key="1">
    <citation type="submission" date="2020-03" db="EMBL/GenBank/DDBJ databases">
        <title>The deep terrestrial virosphere.</title>
        <authorList>
            <person name="Holmfeldt K."/>
            <person name="Nilsson E."/>
            <person name="Simone D."/>
            <person name="Lopez-Fernandez M."/>
            <person name="Wu X."/>
            <person name="de Brujin I."/>
            <person name="Lundin D."/>
            <person name="Andersson A."/>
            <person name="Bertilsson S."/>
            <person name="Dopson M."/>
        </authorList>
    </citation>
    <scope>NUCLEOTIDE SEQUENCE</scope>
    <source>
        <strain evidence="2">MM415B01497</strain>
    </source>
</reference>
<gene>
    <name evidence="2" type="ORF">MM415B01497_0010</name>
</gene>
<evidence type="ECO:0000313" key="2">
    <source>
        <dbReference type="EMBL" id="QJA58140.1"/>
    </source>
</evidence>
<organism evidence="2">
    <name type="scientific">viral metagenome</name>
    <dbReference type="NCBI Taxonomy" id="1070528"/>
    <lineage>
        <taxon>unclassified sequences</taxon>
        <taxon>metagenomes</taxon>
        <taxon>organismal metagenomes</taxon>
    </lineage>
</organism>
<dbReference type="EMBL" id="MT141310">
    <property type="protein sequence ID" value="QJA58140.1"/>
    <property type="molecule type" value="Genomic_DNA"/>
</dbReference>